<evidence type="ECO:0000313" key="9">
    <source>
        <dbReference type="Proteomes" id="UP000291343"/>
    </source>
</evidence>
<evidence type="ECO:0000313" key="8">
    <source>
        <dbReference type="EMBL" id="RZF44671.1"/>
    </source>
</evidence>
<proteinExistence type="inferred from homology"/>
<evidence type="ECO:0000259" key="7">
    <source>
        <dbReference type="Pfam" id="PF25789"/>
    </source>
</evidence>
<dbReference type="Pfam" id="PF25789">
    <property type="entry name" value="TPR_NAA35"/>
    <property type="match status" value="1"/>
</dbReference>
<dbReference type="GO" id="GO:0031417">
    <property type="term" value="C:NatC complex"/>
    <property type="evidence" value="ECO:0007669"/>
    <property type="project" value="InterPro"/>
</dbReference>
<feature type="domain" description="NAA35-like N-terminal" evidence="6">
    <location>
        <begin position="56"/>
        <end position="202"/>
    </location>
</feature>
<dbReference type="InterPro" id="IPR057982">
    <property type="entry name" value="TPR_NAA35"/>
</dbReference>
<dbReference type="InterPro" id="IPR057983">
    <property type="entry name" value="NAA35-like_N"/>
</dbReference>
<dbReference type="PANTHER" id="PTHR21373:SF0">
    <property type="entry name" value="N-ALPHA-ACETYLTRANSFERASE 35, NATC AUXILIARY SUBUNIT"/>
    <property type="match status" value="1"/>
</dbReference>
<dbReference type="Pfam" id="PF04112">
    <property type="entry name" value="Mak10"/>
    <property type="match status" value="1"/>
</dbReference>
<keyword evidence="3" id="KW-0963">Cytoplasm</keyword>
<dbReference type="AlphaFoldDB" id="A0A482XH71"/>
<comment type="subcellular location">
    <subcellularLocation>
        <location evidence="1">Cytoplasm</location>
    </subcellularLocation>
</comment>
<sequence length="724" mass="82814">MADNSLSSSPSNLEEDKKEYVGNSPGMSPVILPVDSYSWENITEDFFNAVKDLELGELLHDELFGLFEAMSAIEMMDPKMDAGMLCNRGNKAAMTFDQAVDCGQLKLQGLTFSEQISIVDSTLACLVSWLEGHSLVQTVFTNLYLHKPHFIQDRPLKAFCICIYKIVDLIKDFVNRGFVFEEEDFQPTVYGYRLLPDVPEQKAVAMLREVEDELGRRLRSKPPPEPEELNEFDDCLALHARIRFTRLFYQSLSVLNKRENQGGNLGECQKLLTTCAEAIPLLSKTVDRGAPPIESDDSHGPIAIGFDPLVNQRLLPPTFPRYTRIKTREEAYRYLDDLIARLKQACKIVNCTSFHSALDMFIEMSRSNPCIVSRSVMQLLYTPQSNKSQVEALREAARTFICPPALSHKSTLLNNPQAKEYVDSFLNHCVMPFGNLIQLCGHNRARQRDKLAHLLEEFATLQDEAERVDVFLHNLSLKSESPRPHLACFGTWVLYPLLRIMIMFLLSGFELELYSTHEYPYIFWYLYEFLYGWLMSSLTRADSFLSEQEMMSSGEGKNRSQRRNKTKKKRTRPYAREITLYQALQNMCGGYYKAMLGFKLDGKVRLPHTEFDSERVRYEHRFAPFTGLLTPPPVQYGEFREMAAALQQSGSTSLYLAGCKHFHTARTFLDSIAQPDNEIQDLLRVAKTNFVVLKLLATGHKKDSSTPPEFDFSCHHQFPIIKIC</sequence>
<feature type="region of interest" description="Disordered" evidence="5">
    <location>
        <begin position="551"/>
        <end position="572"/>
    </location>
</feature>
<evidence type="ECO:0000259" key="6">
    <source>
        <dbReference type="Pfam" id="PF04112"/>
    </source>
</evidence>
<dbReference type="Proteomes" id="UP000291343">
    <property type="component" value="Unassembled WGS sequence"/>
</dbReference>
<evidence type="ECO:0000256" key="1">
    <source>
        <dbReference type="ARBA" id="ARBA00004496"/>
    </source>
</evidence>
<feature type="compositionally biased region" description="Basic residues" evidence="5">
    <location>
        <begin position="559"/>
        <end position="572"/>
    </location>
</feature>
<evidence type="ECO:0000256" key="5">
    <source>
        <dbReference type="SAM" id="MobiDB-lite"/>
    </source>
</evidence>
<dbReference type="InterPro" id="IPR007244">
    <property type="entry name" value="Naa35_N"/>
</dbReference>
<feature type="compositionally biased region" description="Low complexity" evidence="5">
    <location>
        <begin position="1"/>
        <end position="12"/>
    </location>
</feature>
<dbReference type="FunCoup" id="A0A482XH71">
    <property type="interactions" value="1596"/>
</dbReference>
<evidence type="ECO:0000256" key="3">
    <source>
        <dbReference type="ARBA" id="ARBA00022490"/>
    </source>
</evidence>
<keyword evidence="9" id="KW-1185">Reference proteome</keyword>
<feature type="domain" description="NAA35-like TPR repeats" evidence="7">
    <location>
        <begin position="345"/>
        <end position="721"/>
    </location>
</feature>
<reference evidence="8 9" key="1">
    <citation type="journal article" date="2017" name="Gigascience">
        <title>Genome sequence of the small brown planthopper, Laodelphax striatellus.</title>
        <authorList>
            <person name="Zhu J."/>
            <person name="Jiang F."/>
            <person name="Wang X."/>
            <person name="Yang P."/>
            <person name="Bao Y."/>
            <person name="Zhao W."/>
            <person name="Wang W."/>
            <person name="Lu H."/>
            <person name="Wang Q."/>
            <person name="Cui N."/>
            <person name="Li J."/>
            <person name="Chen X."/>
            <person name="Luo L."/>
            <person name="Yu J."/>
            <person name="Kang L."/>
            <person name="Cui F."/>
        </authorList>
    </citation>
    <scope>NUCLEOTIDE SEQUENCE [LARGE SCALE GENOMIC DNA]</scope>
    <source>
        <strain evidence="8">Lst14</strain>
    </source>
</reference>
<dbReference type="EMBL" id="QKKF02010319">
    <property type="protein sequence ID" value="RZF44671.1"/>
    <property type="molecule type" value="Genomic_DNA"/>
</dbReference>
<dbReference type="InParanoid" id="A0A482XH71"/>
<comment type="similarity">
    <text evidence="2">Belongs to the MAK10 family.</text>
</comment>
<dbReference type="OrthoDB" id="269405at2759"/>
<feature type="region of interest" description="Disordered" evidence="5">
    <location>
        <begin position="1"/>
        <end position="24"/>
    </location>
</feature>
<accession>A0A482XH71</accession>
<gene>
    <name evidence="8" type="ORF">LSTR_LSTR000623</name>
</gene>
<evidence type="ECO:0000256" key="2">
    <source>
        <dbReference type="ARBA" id="ARBA00006289"/>
    </source>
</evidence>
<evidence type="ECO:0000256" key="4">
    <source>
        <dbReference type="ARBA" id="ARBA00030494"/>
    </source>
</evidence>
<protein>
    <recommendedName>
        <fullName evidence="4">Protein MAK10 homolog</fullName>
    </recommendedName>
</protein>
<organism evidence="8 9">
    <name type="scientific">Laodelphax striatellus</name>
    <name type="common">Small brown planthopper</name>
    <name type="synonym">Delphax striatella</name>
    <dbReference type="NCBI Taxonomy" id="195883"/>
    <lineage>
        <taxon>Eukaryota</taxon>
        <taxon>Metazoa</taxon>
        <taxon>Ecdysozoa</taxon>
        <taxon>Arthropoda</taxon>
        <taxon>Hexapoda</taxon>
        <taxon>Insecta</taxon>
        <taxon>Pterygota</taxon>
        <taxon>Neoptera</taxon>
        <taxon>Paraneoptera</taxon>
        <taxon>Hemiptera</taxon>
        <taxon>Auchenorrhyncha</taxon>
        <taxon>Fulgoroidea</taxon>
        <taxon>Delphacidae</taxon>
        <taxon>Criomorphinae</taxon>
        <taxon>Laodelphax</taxon>
    </lineage>
</organism>
<dbReference type="STRING" id="195883.A0A482XH71"/>
<dbReference type="SMR" id="A0A482XH71"/>
<dbReference type="PANTHER" id="PTHR21373">
    <property type="entry name" value="GLUCOSE REPRESSIBLE PROTEIN MAK10"/>
    <property type="match status" value="1"/>
</dbReference>
<name>A0A482XH71_LAOST</name>
<comment type="caution">
    <text evidence="8">The sequence shown here is derived from an EMBL/GenBank/DDBJ whole genome shotgun (WGS) entry which is preliminary data.</text>
</comment>